<dbReference type="PANTHER" id="PTHR22683:SF41">
    <property type="entry name" value="DNA TRANSLOCASE FTSK"/>
    <property type="match status" value="1"/>
</dbReference>
<dbReference type="Proteomes" id="UP000199163">
    <property type="component" value="Unassembled WGS sequence"/>
</dbReference>
<dbReference type="Pfam" id="PF01580">
    <property type="entry name" value="FtsK_SpoIIIE"/>
    <property type="match status" value="1"/>
</dbReference>
<dbReference type="InterPro" id="IPR002543">
    <property type="entry name" value="FtsK_dom"/>
</dbReference>
<name>A0A1G8ILF1_9BACI</name>
<dbReference type="SUPFAM" id="SSF52540">
    <property type="entry name" value="P-loop containing nucleoside triphosphate hydrolases"/>
    <property type="match status" value="1"/>
</dbReference>
<evidence type="ECO:0000313" key="6">
    <source>
        <dbReference type="EMBL" id="SDI19713.1"/>
    </source>
</evidence>
<keyword evidence="3 4" id="KW-0067">ATP-binding</keyword>
<organism evidence="6 7">
    <name type="scientific">Alteribacillus persepolensis</name>
    <dbReference type="NCBI Taxonomy" id="568899"/>
    <lineage>
        <taxon>Bacteria</taxon>
        <taxon>Bacillati</taxon>
        <taxon>Bacillota</taxon>
        <taxon>Bacilli</taxon>
        <taxon>Bacillales</taxon>
        <taxon>Bacillaceae</taxon>
        <taxon>Alteribacillus</taxon>
    </lineage>
</organism>
<dbReference type="InterPro" id="IPR050206">
    <property type="entry name" value="FtsK/SpoIIIE/SftA"/>
</dbReference>
<dbReference type="GO" id="GO:0005524">
    <property type="term" value="F:ATP binding"/>
    <property type="evidence" value="ECO:0007669"/>
    <property type="project" value="UniProtKB-UniRule"/>
</dbReference>
<comment type="subcellular location">
    <subcellularLocation>
        <location evidence="1">Membrane</location>
        <topology evidence="1">Multi-pass membrane protein</topology>
    </subcellularLocation>
</comment>
<accession>A0A1G8ILF1</accession>
<feature type="binding site" evidence="4">
    <location>
        <begin position="144"/>
        <end position="151"/>
    </location>
    <ligand>
        <name>ATP</name>
        <dbReference type="ChEBI" id="CHEBI:30616"/>
    </ligand>
</feature>
<gene>
    <name evidence="6" type="ORF">SAMN05192534_12467</name>
</gene>
<dbReference type="AlphaFoldDB" id="A0A1G8ILF1"/>
<evidence type="ECO:0000259" key="5">
    <source>
        <dbReference type="PROSITE" id="PS50901"/>
    </source>
</evidence>
<dbReference type="STRING" id="568899.SAMN05192534_12467"/>
<dbReference type="InterPro" id="IPR027417">
    <property type="entry name" value="P-loop_NTPase"/>
</dbReference>
<evidence type="ECO:0000313" key="7">
    <source>
        <dbReference type="Proteomes" id="UP000199163"/>
    </source>
</evidence>
<evidence type="ECO:0000256" key="3">
    <source>
        <dbReference type="ARBA" id="ARBA00022840"/>
    </source>
</evidence>
<evidence type="ECO:0000256" key="2">
    <source>
        <dbReference type="ARBA" id="ARBA00022741"/>
    </source>
</evidence>
<keyword evidence="2 4" id="KW-0547">Nucleotide-binding</keyword>
<feature type="domain" description="FtsK" evidence="5">
    <location>
        <begin position="127"/>
        <end position="306"/>
    </location>
</feature>
<dbReference type="PROSITE" id="PS50901">
    <property type="entry name" value="FTSK"/>
    <property type="match status" value="1"/>
</dbReference>
<keyword evidence="7" id="KW-1185">Reference proteome</keyword>
<dbReference type="RefSeq" id="WP_091275838.1">
    <property type="nucleotide sequence ID" value="NZ_FNDK01000024.1"/>
</dbReference>
<reference evidence="6 7" key="1">
    <citation type="submission" date="2016-10" db="EMBL/GenBank/DDBJ databases">
        <authorList>
            <person name="de Groot N.N."/>
        </authorList>
    </citation>
    <scope>NUCLEOTIDE SEQUENCE [LARGE SCALE GENOMIC DNA]</scope>
    <source>
        <strain evidence="6 7">DSM 21632</strain>
    </source>
</reference>
<proteinExistence type="predicted"/>
<evidence type="ECO:0000256" key="1">
    <source>
        <dbReference type="ARBA" id="ARBA00004141"/>
    </source>
</evidence>
<dbReference type="PANTHER" id="PTHR22683">
    <property type="entry name" value="SPORULATION PROTEIN RELATED"/>
    <property type="match status" value="1"/>
</dbReference>
<dbReference type="GO" id="GO:0003677">
    <property type="term" value="F:DNA binding"/>
    <property type="evidence" value="ECO:0007669"/>
    <property type="project" value="InterPro"/>
</dbReference>
<dbReference type="OrthoDB" id="9807790at2"/>
<sequence length="377" mass="43666">MNFFKKQKAKGQLMQAFKSGKLHLTYKNGKTEYFIMPKIHAVIEKRSKMVYVFSIPTGLDPKEIHKKKWVFQQQFGPRVDVLQENKKFTLIVYDGAYQEAFQWSYDDIAPVVYDYKLPIICGKDKNGEWMSYDMVKHPHLLIAGETGSGKSTQVRSILTTLIKTLSPDDLHMYLADMKRSEFHLFRRVEHVEKVCTKPSELMVILQKLKREAQKRGDLLDENEVMHVDDLPRKLPYVLLCIDEVALLKKDKEIMNIVEEVSSIGRALGIFLILSMQRPDAKVLDGKLKINLTVRMGFRCADDYNSRIVGTPGSEDILASEAGRMIMKLEQLQEVQAPFLEDDKAKKVLERYKVERKEEKESIREETNKNQIFGVLDE</sequence>
<dbReference type="Gene3D" id="3.40.50.300">
    <property type="entry name" value="P-loop containing nucleotide triphosphate hydrolases"/>
    <property type="match status" value="1"/>
</dbReference>
<dbReference type="GO" id="GO:0016020">
    <property type="term" value="C:membrane"/>
    <property type="evidence" value="ECO:0007669"/>
    <property type="project" value="UniProtKB-SubCell"/>
</dbReference>
<protein>
    <submittedName>
        <fullName evidence="6">DNA segregation ATPase FtsK/SpoIIIE, S-DNA-T family</fullName>
    </submittedName>
</protein>
<dbReference type="EMBL" id="FNDK01000024">
    <property type="protein sequence ID" value="SDI19713.1"/>
    <property type="molecule type" value="Genomic_DNA"/>
</dbReference>
<evidence type="ECO:0000256" key="4">
    <source>
        <dbReference type="PROSITE-ProRule" id="PRU00289"/>
    </source>
</evidence>